<dbReference type="InterPro" id="IPR050457">
    <property type="entry name" value="ZnFinger_BTB_dom_contain"/>
</dbReference>
<organism evidence="13 14">
    <name type="scientific">Hyalella azteca</name>
    <name type="common">Amphipod</name>
    <dbReference type="NCBI Taxonomy" id="294128"/>
    <lineage>
        <taxon>Eukaryota</taxon>
        <taxon>Metazoa</taxon>
        <taxon>Ecdysozoa</taxon>
        <taxon>Arthropoda</taxon>
        <taxon>Crustacea</taxon>
        <taxon>Multicrustacea</taxon>
        <taxon>Malacostraca</taxon>
        <taxon>Eumalacostraca</taxon>
        <taxon>Peracarida</taxon>
        <taxon>Amphipoda</taxon>
        <taxon>Senticaudata</taxon>
        <taxon>Talitrida</taxon>
        <taxon>Talitroidea</taxon>
        <taxon>Hyalellidae</taxon>
        <taxon>Hyalella</taxon>
    </lineage>
</organism>
<dbReference type="SUPFAM" id="SSF57667">
    <property type="entry name" value="beta-beta-alpha zinc fingers"/>
    <property type="match status" value="3"/>
</dbReference>
<evidence type="ECO:0000256" key="1">
    <source>
        <dbReference type="ARBA" id="ARBA00004123"/>
    </source>
</evidence>
<feature type="region of interest" description="Disordered" evidence="10">
    <location>
        <begin position="287"/>
        <end position="312"/>
    </location>
</feature>
<dbReference type="FunFam" id="3.30.160.60:FF:000395">
    <property type="entry name" value="zinc finger protein 513"/>
    <property type="match status" value="1"/>
</dbReference>
<keyword evidence="7" id="KW-0804">Transcription</keyword>
<dbReference type="RefSeq" id="XP_047738065.1">
    <property type="nucleotide sequence ID" value="XM_047882109.1"/>
</dbReference>
<accession>A0A8B7NZZ1</accession>
<dbReference type="RefSeq" id="XP_047738066.1">
    <property type="nucleotide sequence ID" value="XM_047882110.1"/>
</dbReference>
<dbReference type="InterPro" id="IPR011333">
    <property type="entry name" value="SKP1/BTB/POZ_sf"/>
</dbReference>
<keyword evidence="2" id="KW-0479">Metal-binding</keyword>
<evidence type="ECO:0000256" key="9">
    <source>
        <dbReference type="PROSITE-ProRule" id="PRU00042"/>
    </source>
</evidence>
<evidence type="ECO:0000256" key="6">
    <source>
        <dbReference type="ARBA" id="ARBA00023015"/>
    </source>
</evidence>
<dbReference type="OrthoDB" id="6077919at2759"/>
<dbReference type="PANTHER" id="PTHR46105:SF28">
    <property type="entry name" value="ZINC FINGER PROTEIN 37-LIKE"/>
    <property type="match status" value="1"/>
</dbReference>
<dbReference type="KEGG" id="hazt:108675763"/>
<dbReference type="SMART" id="SM00225">
    <property type="entry name" value="BTB"/>
    <property type="match status" value="1"/>
</dbReference>
<evidence type="ECO:0000259" key="12">
    <source>
        <dbReference type="PROSITE" id="PS50157"/>
    </source>
</evidence>
<dbReference type="SMART" id="SM00355">
    <property type="entry name" value="ZnF_C2H2"/>
    <property type="match status" value="4"/>
</dbReference>
<evidence type="ECO:0000313" key="15">
    <source>
        <dbReference type="RefSeq" id="XP_047738065.1"/>
    </source>
</evidence>
<evidence type="ECO:0000256" key="7">
    <source>
        <dbReference type="ARBA" id="ARBA00023163"/>
    </source>
</evidence>
<dbReference type="RefSeq" id="XP_047738064.1">
    <property type="nucleotide sequence ID" value="XM_047882108.1"/>
</dbReference>
<dbReference type="Gene3D" id="3.30.710.10">
    <property type="entry name" value="Potassium Channel Kv1.1, Chain A"/>
    <property type="match status" value="1"/>
</dbReference>
<keyword evidence="8" id="KW-0539">Nucleus</keyword>
<dbReference type="PANTHER" id="PTHR46105">
    <property type="entry name" value="AGAP004733-PA"/>
    <property type="match status" value="1"/>
</dbReference>
<evidence type="ECO:0000256" key="5">
    <source>
        <dbReference type="ARBA" id="ARBA00022833"/>
    </source>
</evidence>
<name>A0A8B7NZZ1_HYAAZ</name>
<dbReference type="Proteomes" id="UP000694843">
    <property type="component" value="Unplaced"/>
</dbReference>
<dbReference type="InterPro" id="IPR056438">
    <property type="entry name" value="Znf-C2H2_CTCF"/>
</dbReference>
<evidence type="ECO:0000256" key="3">
    <source>
        <dbReference type="ARBA" id="ARBA00022737"/>
    </source>
</evidence>
<keyword evidence="3" id="KW-0677">Repeat</keyword>
<evidence type="ECO:0000313" key="13">
    <source>
        <dbReference type="Proteomes" id="UP000694843"/>
    </source>
</evidence>
<dbReference type="PROSITE" id="PS50097">
    <property type="entry name" value="BTB"/>
    <property type="match status" value="1"/>
</dbReference>
<dbReference type="PROSITE" id="PS50157">
    <property type="entry name" value="ZINC_FINGER_C2H2_2"/>
    <property type="match status" value="3"/>
</dbReference>
<evidence type="ECO:0000256" key="2">
    <source>
        <dbReference type="ARBA" id="ARBA00022723"/>
    </source>
</evidence>
<dbReference type="GO" id="GO:0005634">
    <property type="term" value="C:nucleus"/>
    <property type="evidence" value="ECO:0007669"/>
    <property type="project" value="UniProtKB-SubCell"/>
</dbReference>
<dbReference type="GO" id="GO:0008270">
    <property type="term" value="F:zinc ion binding"/>
    <property type="evidence" value="ECO:0007669"/>
    <property type="project" value="UniProtKB-KW"/>
</dbReference>
<sequence>MSSATSGLLSLKWNKHDSTLLQLLTDLQNKCRYEDATVSCGGKFYPVHRIVLSGCSSYFEQIFALMHDKHPMIVLKDITCDVFEALLSYMYVGRVEVKKENLGELINAAACLEIKGLAVSEEYEGVSAINSSASEGMAGLKRKGDHLHDLHDDSDDSSQFPKVKRIPSINFEESVCGKERSNLITKGHDEAQEEFSVNNMESVQEELHDYAIVCEDEDDDSIVTTQEYDVKFEAEESHEVLSQESCSQSRASAAIFDFEASTSDAERAEMMEAESNQHELRSLKLFDKKRPDHQTDGQGGSSECSAVSTPRVAGECEENAHGLPVYTENGPASNTSYASDNVDTSISFDIYSMLDLHYDDATNNKEVDFSSMLLKGFASVPGADSLTSQKSPILRQQWQCPQCDYSTPVKQYITQHIRRHTGEKPFKCNLCDYRAAQKQSVTYHMRRHTGEKPFKCPHCTYCSSSRQNLDRHVRRHTGEMPYGCPYCSYRSITKGPVVDHMRAKHGELECDKSLVLKLEAKNEGSSIT</sequence>
<dbReference type="GO" id="GO:0000978">
    <property type="term" value="F:RNA polymerase II cis-regulatory region sequence-specific DNA binding"/>
    <property type="evidence" value="ECO:0007669"/>
    <property type="project" value="TreeGrafter"/>
</dbReference>
<dbReference type="InterPro" id="IPR000210">
    <property type="entry name" value="BTB/POZ_dom"/>
</dbReference>
<comment type="subcellular location">
    <subcellularLocation>
        <location evidence="1">Nucleus</location>
    </subcellularLocation>
</comment>
<feature type="domain" description="BTB" evidence="11">
    <location>
        <begin position="34"/>
        <end position="99"/>
    </location>
</feature>
<dbReference type="InterPro" id="IPR036236">
    <property type="entry name" value="Znf_C2H2_sf"/>
</dbReference>
<keyword evidence="5" id="KW-0862">Zinc</keyword>
<keyword evidence="13" id="KW-1185">Reference proteome</keyword>
<reference evidence="14 15" key="1">
    <citation type="submission" date="2025-04" db="UniProtKB">
        <authorList>
            <consortium name="RefSeq"/>
        </authorList>
    </citation>
    <scope>IDENTIFICATION</scope>
    <source>
        <tissue evidence="14 15">Whole organism</tissue>
    </source>
</reference>
<dbReference type="InterPro" id="IPR013087">
    <property type="entry name" value="Znf_C2H2_type"/>
</dbReference>
<evidence type="ECO:0000259" key="11">
    <source>
        <dbReference type="PROSITE" id="PS50097"/>
    </source>
</evidence>
<evidence type="ECO:0000256" key="4">
    <source>
        <dbReference type="ARBA" id="ARBA00022771"/>
    </source>
</evidence>
<evidence type="ECO:0000313" key="16">
    <source>
        <dbReference type="RefSeq" id="XP_047738066.1"/>
    </source>
</evidence>
<feature type="domain" description="C2H2-type" evidence="12">
    <location>
        <begin position="426"/>
        <end position="453"/>
    </location>
</feature>
<evidence type="ECO:0000256" key="8">
    <source>
        <dbReference type="ARBA" id="ARBA00023242"/>
    </source>
</evidence>
<feature type="domain" description="C2H2-type" evidence="12">
    <location>
        <begin position="454"/>
        <end position="481"/>
    </location>
</feature>
<keyword evidence="6" id="KW-0805">Transcription regulation</keyword>
<keyword evidence="4 9" id="KW-0863">Zinc-finger</keyword>
<dbReference type="GeneID" id="108675763"/>
<dbReference type="Pfam" id="PF23611">
    <property type="entry name" value="zf-C2H2_16"/>
    <property type="match status" value="2"/>
</dbReference>
<dbReference type="AlphaFoldDB" id="A0A8B7NZZ1"/>
<dbReference type="FunFam" id="3.30.160.60:FF:001309">
    <property type="entry name" value="Uncharacterized protein"/>
    <property type="match status" value="1"/>
</dbReference>
<proteinExistence type="predicted"/>
<dbReference type="Gene3D" id="3.30.160.60">
    <property type="entry name" value="Classic Zinc Finger"/>
    <property type="match status" value="4"/>
</dbReference>
<dbReference type="SUPFAM" id="SSF54695">
    <property type="entry name" value="POZ domain"/>
    <property type="match status" value="1"/>
</dbReference>
<protein>
    <submittedName>
        <fullName evidence="14 15">RE1-silencing transcription factor-like</fullName>
    </submittedName>
</protein>
<feature type="domain" description="C2H2-type" evidence="12">
    <location>
        <begin position="398"/>
        <end position="425"/>
    </location>
</feature>
<evidence type="ECO:0000313" key="14">
    <source>
        <dbReference type="RefSeq" id="XP_047738064.1"/>
    </source>
</evidence>
<evidence type="ECO:0000256" key="10">
    <source>
        <dbReference type="SAM" id="MobiDB-lite"/>
    </source>
</evidence>
<dbReference type="Pfam" id="PF00651">
    <property type="entry name" value="BTB"/>
    <property type="match status" value="1"/>
</dbReference>
<gene>
    <name evidence="14 15 16" type="primary">LOC108675763</name>
</gene>
<dbReference type="GO" id="GO:0000981">
    <property type="term" value="F:DNA-binding transcription factor activity, RNA polymerase II-specific"/>
    <property type="evidence" value="ECO:0007669"/>
    <property type="project" value="TreeGrafter"/>
</dbReference>